<reference evidence="1 2" key="1">
    <citation type="journal article" date="2018" name="Sci. Rep.">
        <title>Genomic signatures of local adaptation to the degree of environmental predictability in rotifers.</title>
        <authorList>
            <person name="Franch-Gras L."/>
            <person name="Hahn C."/>
            <person name="Garcia-Roger E.M."/>
            <person name="Carmona M.J."/>
            <person name="Serra M."/>
            <person name="Gomez A."/>
        </authorList>
    </citation>
    <scope>NUCLEOTIDE SEQUENCE [LARGE SCALE GENOMIC DNA]</scope>
    <source>
        <strain evidence="1">HYR1</strain>
    </source>
</reference>
<proteinExistence type="predicted"/>
<accession>A0A3M7S1F1</accession>
<protein>
    <submittedName>
        <fullName evidence="1">Uncharacterized protein</fullName>
    </submittedName>
</protein>
<name>A0A3M7S1F1_BRAPC</name>
<dbReference type="AlphaFoldDB" id="A0A3M7S1F1"/>
<evidence type="ECO:0000313" key="2">
    <source>
        <dbReference type="Proteomes" id="UP000276133"/>
    </source>
</evidence>
<keyword evidence="2" id="KW-1185">Reference proteome</keyword>
<dbReference type="EMBL" id="REGN01002217">
    <property type="protein sequence ID" value="RNA29478.1"/>
    <property type="molecule type" value="Genomic_DNA"/>
</dbReference>
<comment type="caution">
    <text evidence="1">The sequence shown here is derived from an EMBL/GenBank/DDBJ whole genome shotgun (WGS) entry which is preliminary data.</text>
</comment>
<dbReference type="Proteomes" id="UP000276133">
    <property type="component" value="Unassembled WGS sequence"/>
</dbReference>
<organism evidence="1 2">
    <name type="scientific">Brachionus plicatilis</name>
    <name type="common">Marine rotifer</name>
    <name type="synonym">Brachionus muelleri</name>
    <dbReference type="NCBI Taxonomy" id="10195"/>
    <lineage>
        <taxon>Eukaryota</taxon>
        <taxon>Metazoa</taxon>
        <taxon>Spiralia</taxon>
        <taxon>Gnathifera</taxon>
        <taxon>Rotifera</taxon>
        <taxon>Eurotatoria</taxon>
        <taxon>Monogononta</taxon>
        <taxon>Pseudotrocha</taxon>
        <taxon>Ploima</taxon>
        <taxon>Brachionidae</taxon>
        <taxon>Brachionus</taxon>
    </lineage>
</organism>
<evidence type="ECO:0000313" key="1">
    <source>
        <dbReference type="EMBL" id="RNA29478.1"/>
    </source>
</evidence>
<gene>
    <name evidence="1" type="ORF">BpHYR1_038503</name>
</gene>
<sequence length="82" mass="9699">MIPPPILYTKRPSINLIFSQHKSSDVFWITIVPSILPVKFEFNFKKKINQITDLTSGFLLQFVSKKLIGFHLYYSHLNFYFT</sequence>